<dbReference type="AlphaFoldDB" id="A0A0N8H687"/>
<feature type="compositionally biased region" description="Basic and acidic residues" evidence="1">
    <location>
        <begin position="367"/>
        <end position="382"/>
    </location>
</feature>
<reference evidence="2 3" key="1">
    <citation type="submission" date="2015-09" db="EMBL/GenBank/DDBJ databases">
        <title>Draft genome of a European isolate of the apple canker pathogen Neonectria ditissima.</title>
        <authorList>
            <person name="Gomez-Cortecero A."/>
            <person name="Harrison R.J."/>
            <person name="Armitage A.D."/>
        </authorList>
    </citation>
    <scope>NUCLEOTIDE SEQUENCE [LARGE SCALE GENOMIC DNA]</scope>
    <source>
        <strain evidence="2 3">R09/05</strain>
    </source>
</reference>
<comment type="caution">
    <text evidence="2">The sequence shown here is derived from an EMBL/GenBank/DDBJ whole genome shotgun (WGS) entry which is preliminary data.</text>
</comment>
<evidence type="ECO:0000256" key="1">
    <source>
        <dbReference type="SAM" id="MobiDB-lite"/>
    </source>
</evidence>
<dbReference type="OrthoDB" id="3513679at2759"/>
<organism evidence="2 3">
    <name type="scientific">Neonectria ditissima</name>
    <dbReference type="NCBI Taxonomy" id="78410"/>
    <lineage>
        <taxon>Eukaryota</taxon>
        <taxon>Fungi</taxon>
        <taxon>Dikarya</taxon>
        <taxon>Ascomycota</taxon>
        <taxon>Pezizomycotina</taxon>
        <taxon>Sordariomycetes</taxon>
        <taxon>Hypocreomycetidae</taxon>
        <taxon>Hypocreales</taxon>
        <taxon>Nectriaceae</taxon>
        <taxon>Neonectria</taxon>
    </lineage>
</organism>
<sequence>MSSNTTSKNFLNKALQRAPLPRHEILHAMRSRLEALHRWRVYQYGCDPHHSNMYRPRIDILDSLEDFPQMSIKTANDCCNKTTAIYLCKSTPTDHSHVLTYALHNWLYQKWFQPYRSDIEWGQFFAKVIEPQGGGSRGPVVGQLMSDESPWQFASTMTKLHAVVCERADEARESLMETFLHGPIPRQSDCWGLVADQSKWELQQDQEHFVLQDLFRAVFILIEGQDYAPNTDDVGEMSVCIVCTGIDAGLSAPISFESIASSVESFIMGTDGEIMAARTTLEVAFTFIQDLEKREIAAFGMRPDPVEATKGLRAGYLTTGESLLSEAEELGWPKGEPLEYPSSKWVDAGMYPEWTGCGVQADDVMRTLERTKKDSAMEETGRRGRRGQPQH</sequence>
<dbReference type="Proteomes" id="UP000050424">
    <property type="component" value="Unassembled WGS sequence"/>
</dbReference>
<proteinExistence type="predicted"/>
<name>A0A0N8H687_9HYPO</name>
<dbReference type="EMBL" id="LKCW01000138">
    <property type="protein sequence ID" value="KPM38284.1"/>
    <property type="molecule type" value="Genomic_DNA"/>
</dbReference>
<evidence type="ECO:0000313" key="3">
    <source>
        <dbReference type="Proteomes" id="UP000050424"/>
    </source>
</evidence>
<evidence type="ECO:0000313" key="2">
    <source>
        <dbReference type="EMBL" id="KPM38284.1"/>
    </source>
</evidence>
<gene>
    <name evidence="2" type="ORF">AK830_g8268</name>
</gene>
<feature type="region of interest" description="Disordered" evidence="1">
    <location>
        <begin position="367"/>
        <end position="391"/>
    </location>
</feature>
<keyword evidence="3" id="KW-1185">Reference proteome</keyword>
<accession>A0A0N8H687</accession>
<protein>
    <submittedName>
        <fullName evidence="2">Uncharacterized protein</fullName>
    </submittedName>
</protein>